<dbReference type="RefSeq" id="WP_053984814.1">
    <property type="nucleotide sequence ID" value="NZ_JAQIFT010000010.1"/>
</dbReference>
<dbReference type="Pfam" id="PF22564">
    <property type="entry name" value="HAAS"/>
    <property type="match status" value="1"/>
</dbReference>
<name>A0AA42DK33_9FIRM</name>
<keyword evidence="1" id="KW-0812">Transmembrane</keyword>
<dbReference type="Proteomes" id="UP001169242">
    <property type="component" value="Unassembled WGS sequence"/>
</dbReference>
<keyword evidence="1" id="KW-1133">Transmembrane helix</keyword>
<feature type="transmembrane region" description="Helical" evidence="1">
    <location>
        <begin position="150"/>
        <end position="173"/>
    </location>
</feature>
<evidence type="ECO:0000313" key="3">
    <source>
        <dbReference type="Proteomes" id="UP001169242"/>
    </source>
</evidence>
<dbReference type="AlphaFoldDB" id="A0AA42DK33"/>
<protein>
    <submittedName>
        <fullName evidence="2">DUF1700 domain-containing protein</fullName>
    </submittedName>
</protein>
<gene>
    <name evidence="2" type="ORF">PBV87_02045</name>
</gene>
<feature type="transmembrane region" description="Helical" evidence="1">
    <location>
        <begin position="80"/>
        <end position="107"/>
    </location>
</feature>
<organism evidence="2 3">
    <name type="scientific">Holtiella tumoricola</name>
    <dbReference type="NCBI Taxonomy" id="3018743"/>
    <lineage>
        <taxon>Bacteria</taxon>
        <taxon>Bacillati</taxon>
        <taxon>Bacillota</taxon>
        <taxon>Clostridia</taxon>
        <taxon>Lachnospirales</taxon>
        <taxon>Cellulosilyticaceae</taxon>
        <taxon>Holtiella</taxon>
    </lineage>
</organism>
<comment type="caution">
    <text evidence="2">The sequence shown here is derived from an EMBL/GenBank/DDBJ whole genome shotgun (WGS) entry which is preliminary data.</text>
</comment>
<keyword evidence="3" id="KW-1185">Reference proteome</keyword>
<proteinExistence type="predicted"/>
<dbReference type="EMBL" id="JAQIFT010000010">
    <property type="protein sequence ID" value="MDA3730286.1"/>
    <property type="molecule type" value="Genomic_DNA"/>
</dbReference>
<keyword evidence="1" id="KW-0472">Membrane</keyword>
<reference evidence="2" key="1">
    <citation type="journal article" date="2023" name="Int. J. Syst. Evol. Microbiol.">
        <title>&lt;i&gt;Holtiella tumoricola&lt;/i&gt; gen. nov. sp. nov., isolated from a human clinical sample.</title>
        <authorList>
            <person name="Allen-Vercoe E."/>
            <person name="Daigneault M.C."/>
            <person name="Vancuren S.J."/>
            <person name="Cochrane K."/>
            <person name="O'Neal L.L."/>
            <person name="Sankaranarayanan K."/>
            <person name="Lawson P.A."/>
        </authorList>
    </citation>
    <scope>NUCLEOTIDE SEQUENCE</scope>
    <source>
        <strain evidence="2">CC70A</strain>
    </source>
</reference>
<evidence type="ECO:0000256" key="1">
    <source>
        <dbReference type="SAM" id="Phobius"/>
    </source>
</evidence>
<feature type="transmembrane region" description="Helical" evidence="1">
    <location>
        <begin position="113"/>
        <end position="143"/>
    </location>
</feature>
<sequence>MNKEEFLRILEQNLYKLPLEERESAMQYYEEYLEEAGVEHEQEAIAALGNPAQIAKQLLADFVVKEAEVKSMKPKQSFQALWIVIVALFASPIAFPLAIAIAAVGFAAVVTMIALIFSGCLVAIVMLGTSLICGVVGIGALFVQPATGAVFLGAACTLLGIGILSGVLMYVVVGKGIPMIIRGISNLCSKAKRRNAVC</sequence>
<evidence type="ECO:0000313" key="2">
    <source>
        <dbReference type="EMBL" id="MDA3730286.1"/>
    </source>
</evidence>
<accession>A0AA42DK33</accession>